<gene>
    <name evidence="2" type="ORF">SKP52_22070</name>
</gene>
<dbReference type="AlphaFoldDB" id="A0A0A7PMM3"/>
<dbReference type="OrthoDB" id="7427418at2"/>
<reference evidence="2 3" key="1">
    <citation type="journal article" date="2015" name="Int. J. Syst. Evol. Microbiol.">
        <title>Description of Sphingopyxis fribergensis sp. nov. - a soil bacterium with the ability to degrade styrene and phenylacetic acid.</title>
        <authorList>
            <person name="Oelschlagel M."/>
            <person name="Ruckert C."/>
            <person name="Kalinowski J."/>
            <person name="Schmidt G."/>
            <person name="Schlomann M."/>
            <person name="Tischler D."/>
        </authorList>
    </citation>
    <scope>NUCLEOTIDE SEQUENCE [LARGE SCALE GENOMIC DNA]</scope>
    <source>
        <strain evidence="2 3">Kp5.2</strain>
    </source>
</reference>
<sequence length="233" mass="25801">MSAKSDALEQAVTDYIQARTALEAAPGARTRALADRAFVRLAALAAPRIRYFTRTYGLADVADDAEQVCAIALHRAAERYDPARARFTTYINWQLRAELQALRHRLHGDQRCAGRRDVTAMLSLDALEEGGDDNWLVDPAAEPATEQGAADGLANLVAERLVAEWTARRRAGLSRACRADGDRIEARVAAEQALVRDQLMVSDAVERLRESDRHIVRRALADMVRHAGLKRPH</sequence>
<dbReference type="STRING" id="1515612.SKP52_22070"/>
<evidence type="ECO:0000313" key="3">
    <source>
        <dbReference type="Proteomes" id="UP000030907"/>
    </source>
</evidence>
<dbReference type="SUPFAM" id="SSF88946">
    <property type="entry name" value="Sigma2 domain of RNA polymerase sigma factors"/>
    <property type="match status" value="1"/>
</dbReference>
<dbReference type="InterPro" id="IPR013325">
    <property type="entry name" value="RNA_pol_sigma_r2"/>
</dbReference>
<dbReference type="GO" id="GO:0003700">
    <property type="term" value="F:DNA-binding transcription factor activity"/>
    <property type="evidence" value="ECO:0007669"/>
    <property type="project" value="InterPro"/>
</dbReference>
<dbReference type="KEGG" id="sphk:SKP52_22070"/>
<dbReference type="HOGENOM" id="CLU_1189295_0_0_5"/>
<organism evidence="2 3">
    <name type="scientific">Sphingopyxis fribergensis</name>
    <dbReference type="NCBI Taxonomy" id="1515612"/>
    <lineage>
        <taxon>Bacteria</taxon>
        <taxon>Pseudomonadati</taxon>
        <taxon>Pseudomonadota</taxon>
        <taxon>Alphaproteobacteria</taxon>
        <taxon>Sphingomonadales</taxon>
        <taxon>Sphingomonadaceae</taxon>
        <taxon>Sphingopyxis</taxon>
    </lineage>
</organism>
<evidence type="ECO:0000259" key="1">
    <source>
        <dbReference type="Pfam" id="PF04542"/>
    </source>
</evidence>
<dbReference type="RefSeq" id="WP_039578745.1">
    <property type="nucleotide sequence ID" value="NZ_CP009122.1"/>
</dbReference>
<keyword evidence="3" id="KW-1185">Reference proteome</keyword>
<evidence type="ECO:0000313" key="2">
    <source>
        <dbReference type="EMBL" id="AJA11265.1"/>
    </source>
</evidence>
<dbReference type="Pfam" id="PF04542">
    <property type="entry name" value="Sigma70_r2"/>
    <property type="match status" value="1"/>
</dbReference>
<feature type="domain" description="RNA polymerase sigma-70 region 2" evidence="1">
    <location>
        <begin position="47"/>
        <end position="98"/>
    </location>
</feature>
<accession>A0A0A7PMM3</accession>
<name>A0A0A7PMM3_9SPHN</name>
<dbReference type="Proteomes" id="UP000030907">
    <property type="component" value="Chromosome"/>
</dbReference>
<dbReference type="Gene3D" id="1.10.1740.10">
    <property type="match status" value="1"/>
</dbReference>
<proteinExistence type="predicted"/>
<dbReference type="InterPro" id="IPR007627">
    <property type="entry name" value="RNA_pol_sigma70_r2"/>
</dbReference>
<dbReference type="EMBL" id="CP009122">
    <property type="protein sequence ID" value="AJA11265.1"/>
    <property type="molecule type" value="Genomic_DNA"/>
</dbReference>
<protein>
    <submittedName>
        <fullName evidence="2">Sigma-70 region 2</fullName>
    </submittedName>
</protein>
<dbReference type="GO" id="GO:0006352">
    <property type="term" value="P:DNA-templated transcription initiation"/>
    <property type="evidence" value="ECO:0007669"/>
    <property type="project" value="InterPro"/>
</dbReference>